<evidence type="ECO:0000256" key="1">
    <source>
        <dbReference type="SAM" id="MobiDB-lite"/>
    </source>
</evidence>
<dbReference type="AlphaFoldDB" id="D8Q490"/>
<dbReference type="eggNOG" id="ENOG502SMXC">
    <property type="taxonomic scope" value="Eukaryota"/>
</dbReference>
<feature type="region of interest" description="Disordered" evidence="1">
    <location>
        <begin position="1"/>
        <end position="22"/>
    </location>
</feature>
<dbReference type="OMA" id="MMDYEVE"/>
<dbReference type="RefSeq" id="XP_003031658.1">
    <property type="nucleotide sequence ID" value="XM_003031612.1"/>
</dbReference>
<organism evidence="3">
    <name type="scientific">Schizophyllum commune (strain H4-8 / FGSC 9210)</name>
    <name type="common">Split gill fungus</name>
    <dbReference type="NCBI Taxonomy" id="578458"/>
    <lineage>
        <taxon>Eukaryota</taxon>
        <taxon>Fungi</taxon>
        <taxon>Dikarya</taxon>
        <taxon>Basidiomycota</taxon>
        <taxon>Agaricomycotina</taxon>
        <taxon>Agaricomycetes</taxon>
        <taxon>Agaricomycetidae</taxon>
        <taxon>Agaricales</taxon>
        <taxon>Schizophyllaceae</taxon>
        <taxon>Schizophyllum</taxon>
    </lineage>
</organism>
<dbReference type="OrthoDB" id="3251353at2759"/>
<reference evidence="2 3" key="1">
    <citation type="journal article" date="2010" name="Nat. Biotechnol.">
        <title>Genome sequence of the model mushroom Schizophyllum commune.</title>
        <authorList>
            <person name="Ohm R.A."/>
            <person name="de Jong J.F."/>
            <person name="Lugones L.G."/>
            <person name="Aerts A."/>
            <person name="Kothe E."/>
            <person name="Stajich J.E."/>
            <person name="de Vries R.P."/>
            <person name="Record E."/>
            <person name="Levasseur A."/>
            <person name="Baker S.E."/>
            <person name="Bartholomew K.A."/>
            <person name="Coutinho P.M."/>
            <person name="Erdmann S."/>
            <person name="Fowler T.J."/>
            <person name="Gathman A.C."/>
            <person name="Lombard V."/>
            <person name="Henrissat B."/>
            <person name="Knabe N."/>
            <person name="Kuees U."/>
            <person name="Lilly W.W."/>
            <person name="Lindquist E."/>
            <person name="Lucas S."/>
            <person name="Magnuson J.K."/>
            <person name="Piumi F."/>
            <person name="Raudaskoski M."/>
            <person name="Salamov A."/>
            <person name="Schmutz J."/>
            <person name="Schwarze F.W.M.R."/>
            <person name="vanKuyk P.A."/>
            <person name="Horton J.S."/>
            <person name="Grigoriev I.V."/>
            <person name="Woesten H.A.B."/>
        </authorList>
    </citation>
    <scope>NUCLEOTIDE SEQUENCE [LARGE SCALE GENOMIC DNA]</scope>
    <source>
        <strain evidence="3">H4-8 / FGSC 9210</strain>
    </source>
</reference>
<name>D8Q490_SCHCM</name>
<evidence type="ECO:0000313" key="3">
    <source>
        <dbReference type="Proteomes" id="UP000007431"/>
    </source>
</evidence>
<feature type="region of interest" description="Disordered" evidence="1">
    <location>
        <begin position="37"/>
        <end position="130"/>
    </location>
</feature>
<gene>
    <name evidence="2" type="ORF">SCHCODRAFT_234718</name>
</gene>
<feature type="compositionally biased region" description="Acidic residues" evidence="1">
    <location>
        <begin position="77"/>
        <end position="93"/>
    </location>
</feature>
<feature type="compositionally biased region" description="Basic and acidic residues" evidence="1">
    <location>
        <begin position="94"/>
        <end position="105"/>
    </location>
</feature>
<dbReference type="GeneID" id="9596178"/>
<keyword evidence="3" id="KW-1185">Reference proteome</keyword>
<feature type="compositionally biased region" description="Basic and acidic residues" evidence="1">
    <location>
        <begin position="52"/>
        <end position="76"/>
    </location>
</feature>
<dbReference type="Proteomes" id="UP000007431">
    <property type="component" value="Unassembled WGS sequence"/>
</dbReference>
<protein>
    <submittedName>
        <fullName evidence="2">Uncharacterized protein</fullName>
    </submittedName>
</protein>
<dbReference type="VEuPathDB" id="FungiDB:SCHCODRAFT_02626932"/>
<evidence type="ECO:0000313" key="2">
    <source>
        <dbReference type="EMBL" id="EFI96755.1"/>
    </source>
</evidence>
<dbReference type="HOGENOM" id="CLU_1245790_0_0_1"/>
<dbReference type="KEGG" id="scm:SCHCO_02626932"/>
<accession>D8Q490</accession>
<proteinExistence type="predicted"/>
<dbReference type="EMBL" id="GL377306">
    <property type="protein sequence ID" value="EFI96755.1"/>
    <property type="molecule type" value="Genomic_DNA"/>
</dbReference>
<sequence>MSSAGSMYGSPWRRRVGRAASPPTMLCYEQHFAYEDDYSDSASDSCSEDDEHYPPRAEGRRDSESSDGRPGDKPAQDESDDMGMDMGEEDADDEARARALREAKGKQRAVQPDPEPSPRRRRHPRRREPIQALRPILTIQRSQGFVWNQDLFIPGYMKDRYIASTSPPGSGLVSSSVSSSTSALNEYEVEVVEIRVRDDELKHIIP</sequence>
<dbReference type="InParanoid" id="D8Q490"/>